<evidence type="ECO:0000313" key="2">
    <source>
        <dbReference type="Proteomes" id="UP001161691"/>
    </source>
</evidence>
<sequence>MTPDNMLVPGALFAAIFDPEAAAGPDLAVNYEVWNRIYHSVPEDYKLPDLPIVTLRLPVVG</sequence>
<protein>
    <submittedName>
        <fullName evidence="1">Uncharacterized protein</fullName>
    </submittedName>
</protein>
<organism evidence="1 2">
    <name type="scientific">Cohnella hashimotonis</name>
    <dbReference type="NCBI Taxonomy" id="2826895"/>
    <lineage>
        <taxon>Bacteria</taxon>
        <taxon>Bacillati</taxon>
        <taxon>Bacillota</taxon>
        <taxon>Bacilli</taxon>
        <taxon>Bacillales</taxon>
        <taxon>Paenibacillaceae</taxon>
        <taxon>Cohnella</taxon>
    </lineage>
</organism>
<proteinExistence type="predicted"/>
<name>A0ABT6TJ95_9BACL</name>
<accession>A0ABT6TJ95</accession>
<dbReference type="RefSeq" id="WP_282908908.1">
    <property type="nucleotide sequence ID" value="NZ_JAGRPV010000001.1"/>
</dbReference>
<gene>
    <name evidence="1" type="ORF">KB449_13645</name>
</gene>
<dbReference type="Proteomes" id="UP001161691">
    <property type="component" value="Unassembled WGS sequence"/>
</dbReference>
<dbReference type="EMBL" id="JAGRPV010000001">
    <property type="protein sequence ID" value="MDI4646014.1"/>
    <property type="molecule type" value="Genomic_DNA"/>
</dbReference>
<comment type="caution">
    <text evidence="1">The sequence shown here is derived from an EMBL/GenBank/DDBJ whole genome shotgun (WGS) entry which is preliminary data.</text>
</comment>
<evidence type="ECO:0000313" key="1">
    <source>
        <dbReference type="EMBL" id="MDI4646014.1"/>
    </source>
</evidence>
<reference evidence="1" key="1">
    <citation type="submission" date="2023-04" db="EMBL/GenBank/DDBJ databases">
        <title>Comparative genomic analysis of Cohnella hashimotonis sp. nov., isolated from the International Space Station.</title>
        <authorList>
            <person name="Venkateswaran K."/>
            <person name="Simpson A."/>
        </authorList>
    </citation>
    <scope>NUCLEOTIDE SEQUENCE</scope>
    <source>
        <strain evidence="1">F6_2S_P_1</strain>
    </source>
</reference>
<keyword evidence="2" id="KW-1185">Reference proteome</keyword>